<keyword evidence="6 8" id="KW-0057">Aromatic amino acid biosynthesis</keyword>
<dbReference type="GO" id="GO:0009073">
    <property type="term" value="P:aromatic amino acid family biosynthetic process"/>
    <property type="evidence" value="ECO:0007669"/>
    <property type="project" value="UniProtKB-KW"/>
</dbReference>
<evidence type="ECO:0000313" key="12">
    <source>
        <dbReference type="EMBL" id="ADE16732.1"/>
    </source>
</evidence>
<dbReference type="GO" id="GO:0050661">
    <property type="term" value="F:NADP binding"/>
    <property type="evidence" value="ECO:0007669"/>
    <property type="project" value="InterPro"/>
</dbReference>
<dbReference type="HAMAP" id="MF_00222">
    <property type="entry name" value="Shikimate_DH_AroE"/>
    <property type="match status" value="1"/>
</dbReference>
<dbReference type="PANTHER" id="PTHR21089">
    <property type="entry name" value="SHIKIMATE DEHYDROGENASE"/>
    <property type="match status" value="1"/>
</dbReference>
<evidence type="ECO:0000256" key="1">
    <source>
        <dbReference type="ARBA" id="ARBA00004871"/>
    </source>
</evidence>
<evidence type="ECO:0000256" key="2">
    <source>
        <dbReference type="ARBA" id="ARBA00012962"/>
    </source>
</evidence>
<dbReference type="STRING" id="472759.Nhal_3712"/>
<comment type="pathway">
    <text evidence="1 8">Metabolic intermediate biosynthesis; chorismate biosynthesis; chorismate from D-erythrose 4-phosphate and phosphoenolpyruvate: step 4/7.</text>
</comment>
<dbReference type="CDD" id="cd01065">
    <property type="entry name" value="NAD_bind_Shikimate_DH"/>
    <property type="match status" value="1"/>
</dbReference>
<feature type="domain" description="SDH C-terminal" evidence="11">
    <location>
        <begin position="240"/>
        <end position="270"/>
    </location>
</feature>
<feature type="binding site" evidence="8">
    <location>
        <position position="240"/>
    </location>
    <ligand>
        <name>NADP(+)</name>
        <dbReference type="ChEBI" id="CHEBI:58349"/>
    </ligand>
</feature>
<keyword evidence="3 8" id="KW-0028">Amino-acid biosynthesis</keyword>
<feature type="binding site" evidence="8">
    <location>
        <position position="62"/>
    </location>
    <ligand>
        <name>shikimate</name>
        <dbReference type="ChEBI" id="CHEBI:36208"/>
    </ligand>
</feature>
<evidence type="ECO:0000259" key="11">
    <source>
        <dbReference type="Pfam" id="PF18317"/>
    </source>
</evidence>
<dbReference type="InterPro" id="IPR022893">
    <property type="entry name" value="Shikimate_DH_fam"/>
</dbReference>
<comment type="catalytic activity">
    <reaction evidence="7 8">
        <text>shikimate + NADP(+) = 3-dehydroshikimate + NADPH + H(+)</text>
        <dbReference type="Rhea" id="RHEA:17737"/>
        <dbReference type="ChEBI" id="CHEBI:15378"/>
        <dbReference type="ChEBI" id="CHEBI:16630"/>
        <dbReference type="ChEBI" id="CHEBI:36208"/>
        <dbReference type="ChEBI" id="CHEBI:57783"/>
        <dbReference type="ChEBI" id="CHEBI:58349"/>
        <dbReference type="EC" id="1.1.1.25"/>
    </reaction>
</comment>
<dbReference type="NCBIfam" id="TIGR00507">
    <property type="entry name" value="aroE"/>
    <property type="match status" value="1"/>
</dbReference>
<dbReference type="EC" id="1.1.1.25" evidence="2 8"/>
<keyword evidence="4 8" id="KW-0521">NADP</keyword>
<evidence type="ECO:0000256" key="7">
    <source>
        <dbReference type="ARBA" id="ARBA00049442"/>
    </source>
</evidence>
<feature type="domain" description="Quinate/shikimate 5-dehydrogenase/glutamyl-tRNA reductase" evidence="9">
    <location>
        <begin position="117"/>
        <end position="166"/>
    </location>
</feature>
<dbReference type="InterPro" id="IPR036291">
    <property type="entry name" value="NAD(P)-bd_dom_sf"/>
</dbReference>
<dbReference type="SUPFAM" id="SSF51735">
    <property type="entry name" value="NAD(P)-binding Rossmann-fold domains"/>
    <property type="match status" value="1"/>
</dbReference>
<dbReference type="GO" id="GO:0009423">
    <property type="term" value="P:chorismate biosynthetic process"/>
    <property type="evidence" value="ECO:0007669"/>
    <property type="project" value="UniProtKB-UniRule"/>
</dbReference>
<evidence type="ECO:0000256" key="8">
    <source>
        <dbReference type="HAMAP-Rule" id="MF_00222"/>
    </source>
</evidence>
<protein>
    <recommendedName>
        <fullName evidence="2 8">Shikimate dehydrogenase (NADP(+))</fullName>
        <shortName evidence="8">SDH</shortName>
        <ecNumber evidence="2 8">1.1.1.25</ecNumber>
    </recommendedName>
</protein>
<feature type="binding site" evidence="8">
    <location>
        <position position="218"/>
    </location>
    <ligand>
        <name>shikimate</name>
        <dbReference type="ChEBI" id="CHEBI:36208"/>
    </ligand>
</feature>
<evidence type="ECO:0000313" key="13">
    <source>
        <dbReference type="Proteomes" id="UP000001844"/>
    </source>
</evidence>
<dbReference type="Proteomes" id="UP000001844">
    <property type="component" value="Chromosome"/>
</dbReference>
<feature type="domain" description="Shikimate dehydrogenase substrate binding N-terminal" evidence="10">
    <location>
        <begin position="7"/>
        <end position="89"/>
    </location>
</feature>
<dbReference type="InterPro" id="IPR041121">
    <property type="entry name" value="SDH_C"/>
</dbReference>
<dbReference type="GO" id="GO:0019632">
    <property type="term" value="P:shikimate metabolic process"/>
    <property type="evidence" value="ECO:0007669"/>
    <property type="project" value="InterPro"/>
</dbReference>
<dbReference type="SUPFAM" id="SSF53223">
    <property type="entry name" value="Aminoacid dehydrogenase-like, N-terminal domain"/>
    <property type="match status" value="1"/>
</dbReference>
<dbReference type="InterPro" id="IPR011342">
    <property type="entry name" value="Shikimate_DH"/>
</dbReference>
<sequence>MPDRYAVMGNPIAHSKSPQIHTAFAQQTDQDLTYTAIQVEKGKLAEAVTAFQNQKGKGLNITLPLKAEAWERVDKCSPRAQRARAVNTLTLEENGSLRGDNTDGIGLVRDLIENHGGLIRDQRLLLLGAGGAAAGVIEALLDEKPARLVVVNRTPAKAIELATRFSPLGAVTGGGYELLASGPFNLIINATASSLQGELPPLPQGILHPGGWVYDMMYGNEPTVFMKWGQTQGAAQALDGLGMLVEQAAEAFFIWRKLRPQTAPVIAQLRQEMAG</sequence>
<dbReference type="Pfam" id="PF18317">
    <property type="entry name" value="SDH_C"/>
    <property type="match status" value="1"/>
</dbReference>
<dbReference type="InterPro" id="IPR046346">
    <property type="entry name" value="Aminoacid_DH-like_N_sf"/>
</dbReference>
<proteinExistence type="inferred from homology"/>
<feature type="binding site" evidence="8">
    <location>
        <position position="103"/>
    </location>
    <ligand>
        <name>shikimate</name>
        <dbReference type="ChEBI" id="CHEBI:36208"/>
    </ligand>
</feature>
<dbReference type="PANTHER" id="PTHR21089:SF1">
    <property type="entry name" value="BIFUNCTIONAL 3-DEHYDROQUINATE DEHYDRATASE_SHIKIMATE DEHYDROGENASE, CHLOROPLASTIC"/>
    <property type="match status" value="1"/>
</dbReference>
<dbReference type="UniPathway" id="UPA00053">
    <property type="reaction ID" value="UER00087"/>
</dbReference>
<dbReference type="GO" id="GO:0004764">
    <property type="term" value="F:shikimate 3-dehydrogenase (NADP+) activity"/>
    <property type="evidence" value="ECO:0007669"/>
    <property type="project" value="UniProtKB-UniRule"/>
</dbReference>
<feature type="binding site" evidence="8">
    <location>
        <begin position="15"/>
        <end position="17"/>
    </location>
    <ligand>
        <name>shikimate</name>
        <dbReference type="ChEBI" id="CHEBI:36208"/>
    </ligand>
</feature>
<dbReference type="RefSeq" id="WP_013034581.1">
    <property type="nucleotide sequence ID" value="NC_013960.1"/>
</dbReference>
<dbReference type="GO" id="GO:0008652">
    <property type="term" value="P:amino acid biosynthetic process"/>
    <property type="evidence" value="ECO:0007669"/>
    <property type="project" value="UniProtKB-KW"/>
</dbReference>
<dbReference type="eggNOG" id="COG0169">
    <property type="taxonomic scope" value="Bacteria"/>
</dbReference>
<dbReference type="NCBIfam" id="NF001310">
    <property type="entry name" value="PRK00258.1-2"/>
    <property type="match status" value="1"/>
</dbReference>
<dbReference type="Pfam" id="PF01488">
    <property type="entry name" value="Shikimate_DH"/>
    <property type="match status" value="1"/>
</dbReference>
<feature type="binding site" evidence="8">
    <location>
        <position position="216"/>
    </location>
    <ligand>
        <name>NADP(+)</name>
        <dbReference type="ChEBI" id="CHEBI:58349"/>
    </ligand>
</feature>
<evidence type="ECO:0000259" key="10">
    <source>
        <dbReference type="Pfam" id="PF08501"/>
    </source>
</evidence>
<dbReference type="KEGG" id="nhl:Nhal_3712"/>
<dbReference type="AlphaFoldDB" id="D5C2Q7"/>
<dbReference type="Pfam" id="PF08501">
    <property type="entry name" value="Shikimate_dh_N"/>
    <property type="match status" value="1"/>
</dbReference>
<evidence type="ECO:0000256" key="3">
    <source>
        <dbReference type="ARBA" id="ARBA00022605"/>
    </source>
</evidence>
<feature type="binding site" evidence="8">
    <location>
        <position position="247"/>
    </location>
    <ligand>
        <name>shikimate</name>
        <dbReference type="ChEBI" id="CHEBI:36208"/>
    </ligand>
</feature>
<accession>D5C2Q7</accession>
<keyword evidence="5 8" id="KW-0560">Oxidoreductase</keyword>
<feature type="active site" description="Proton acceptor" evidence="8">
    <location>
        <position position="66"/>
    </location>
</feature>
<feature type="binding site" evidence="8">
    <location>
        <begin position="152"/>
        <end position="157"/>
    </location>
    <ligand>
        <name>NADP(+)</name>
        <dbReference type="ChEBI" id="CHEBI:58349"/>
    </ligand>
</feature>
<feature type="binding site" evidence="8">
    <location>
        <position position="87"/>
    </location>
    <ligand>
        <name>shikimate</name>
        <dbReference type="ChEBI" id="CHEBI:36208"/>
    </ligand>
</feature>
<name>D5C2Q7_NITHN</name>
<dbReference type="OrthoDB" id="9776868at2"/>
<comment type="subunit">
    <text evidence="8">Homodimer.</text>
</comment>
<dbReference type="InterPro" id="IPR006151">
    <property type="entry name" value="Shikm_DH/Glu-tRNA_Rdtase"/>
</dbReference>
<gene>
    <name evidence="8" type="primary">aroE</name>
    <name evidence="12" type="ordered locus">Nhal_3712</name>
</gene>
<dbReference type="InterPro" id="IPR013708">
    <property type="entry name" value="Shikimate_DH-bd_N"/>
</dbReference>
<dbReference type="HOGENOM" id="CLU_044063_2_1_6"/>
<dbReference type="Gene3D" id="3.40.50.10860">
    <property type="entry name" value="Leucine Dehydrogenase, chain A, domain 1"/>
    <property type="match status" value="1"/>
</dbReference>
<dbReference type="EMBL" id="CP001798">
    <property type="protein sequence ID" value="ADE16732.1"/>
    <property type="molecule type" value="Genomic_DNA"/>
</dbReference>
<evidence type="ECO:0000256" key="6">
    <source>
        <dbReference type="ARBA" id="ARBA00023141"/>
    </source>
</evidence>
<keyword evidence="13" id="KW-1185">Reference proteome</keyword>
<dbReference type="FunFam" id="3.40.50.10860:FF:000006">
    <property type="entry name" value="Shikimate dehydrogenase (NADP(+))"/>
    <property type="match status" value="1"/>
</dbReference>
<evidence type="ECO:0000259" key="9">
    <source>
        <dbReference type="Pfam" id="PF01488"/>
    </source>
</evidence>
<dbReference type="GO" id="GO:0005829">
    <property type="term" value="C:cytosol"/>
    <property type="evidence" value="ECO:0007669"/>
    <property type="project" value="TreeGrafter"/>
</dbReference>
<reference evidence="13" key="1">
    <citation type="submission" date="2010-04" db="EMBL/GenBank/DDBJ databases">
        <title>Complete genome sequence of Nitrosococcus halophilus Nc4, a salt-adapted, aerobic obligate ammonia-oxidizing sulfur purple bacterium.</title>
        <authorList>
            <consortium name="US DOE Joint Genome Institute"/>
            <person name="Campbell M.A."/>
            <person name="Malfatti S.A."/>
            <person name="Chain P.S.G."/>
            <person name="Heidelberg J.F."/>
            <person name="Ward B.B."/>
            <person name="Klotz M.G."/>
        </authorList>
    </citation>
    <scope>NUCLEOTIDE SEQUENCE [LARGE SCALE GENOMIC DNA]</scope>
    <source>
        <strain evidence="13">Nc4</strain>
    </source>
</reference>
<evidence type="ECO:0000256" key="4">
    <source>
        <dbReference type="ARBA" id="ARBA00022857"/>
    </source>
</evidence>
<dbReference type="Gene3D" id="3.40.50.720">
    <property type="entry name" value="NAD(P)-binding Rossmann-like Domain"/>
    <property type="match status" value="1"/>
</dbReference>
<comment type="caution">
    <text evidence="8">Lacks conserved residue(s) required for the propagation of feature annotation.</text>
</comment>
<comment type="function">
    <text evidence="8">Involved in the biosynthesis of the chorismate, which leads to the biosynthesis of aromatic amino acids. Catalyzes the reversible NADPH linked reduction of 3-dehydroshikimate (DHSA) to yield shikimate (SA).</text>
</comment>
<organism evidence="12 13">
    <name type="scientific">Nitrosococcus halophilus (strain Nc4)</name>
    <dbReference type="NCBI Taxonomy" id="472759"/>
    <lineage>
        <taxon>Bacteria</taxon>
        <taxon>Pseudomonadati</taxon>
        <taxon>Pseudomonadota</taxon>
        <taxon>Gammaproteobacteria</taxon>
        <taxon>Chromatiales</taxon>
        <taxon>Chromatiaceae</taxon>
        <taxon>Nitrosococcus</taxon>
    </lineage>
</organism>
<evidence type="ECO:0000256" key="5">
    <source>
        <dbReference type="ARBA" id="ARBA00023002"/>
    </source>
</evidence>
<feature type="binding site" evidence="8">
    <location>
        <begin position="128"/>
        <end position="132"/>
    </location>
    <ligand>
        <name>NADP(+)</name>
        <dbReference type="ChEBI" id="CHEBI:58349"/>
    </ligand>
</feature>
<comment type="similarity">
    <text evidence="8">Belongs to the shikimate dehydrogenase family.</text>
</comment>